<reference evidence="1 2" key="1">
    <citation type="submission" date="2011-12" db="EMBL/GenBank/DDBJ databases">
        <authorList>
            <person name="Kriszt B."/>
            <person name="Tancsics A."/>
            <person name="Cserhati M."/>
            <person name="Toth A."/>
            <person name="Nagy I."/>
            <person name="Horvath B."/>
            <person name="Tamura T."/>
            <person name="Kukolya J."/>
            <person name="Szoboszlay S."/>
        </authorList>
    </citation>
    <scope>NUCLEOTIDE SEQUENCE [LARGE SCALE GENOMIC DNA]</scope>
    <source>
        <strain evidence="1 2">AK37</strain>
    </source>
</reference>
<name>H0JV44_9NOCA</name>
<dbReference type="RefSeq" id="WP_006553510.1">
    <property type="nucleotide sequence ID" value="NZ_AHBW01000051.1"/>
</dbReference>
<sequence>MTVNHAPEVERQIVDGRRALADAKKVSAYLDKPVQTLAIWRMKGVGPRFLKLENGSVRYRWEDVDAWLEAQATGGSPAHD</sequence>
<gene>
    <name evidence="1" type="ORF">AK37_17875</name>
</gene>
<proteinExistence type="predicted"/>
<evidence type="ECO:0000313" key="2">
    <source>
        <dbReference type="Proteomes" id="UP000005064"/>
    </source>
</evidence>
<accession>H0JV44</accession>
<comment type="caution">
    <text evidence="1">The sequence shown here is derived from an EMBL/GenBank/DDBJ whole genome shotgun (WGS) entry which is preliminary data.</text>
</comment>
<protein>
    <recommendedName>
        <fullName evidence="3">Helix-turn-helix domain-containing protein</fullName>
    </recommendedName>
</protein>
<evidence type="ECO:0000313" key="1">
    <source>
        <dbReference type="EMBL" id="EHK82140.1"/>
    </source>
</evidence>
<dbReference type="PATRIC" id="fig|1114960.4.peg.3649"/>
<dbReference type="SUPFAM" id="SSF46955">
    <property type="entry name" value="Putative DNA-binding domain"/>
    <property type="match status" value="1"/>
</dbReference>
<dbReference type="InterPro" id="IPR009061">
    <property type="entry name" value="DNA-bd_dom_put_sf"/>
</dbReference>
<dbReference type="EMBL" id="AHBW01000051">
    <property type="protein sequence ID" value="EHK82140.1"/>
    <property type="molecule type" value="Genomic_DNA"/>
</dbReference>
<dbReference type="Proteomes" id="UP000005064">
    <property type="component" value="Unassembled WGS sequence"/>
</dbReference>
<dbReference type="AlphaFoldDB" id="H0JV44"/>
<evidence type="ECO:0008006" key="3">
    <source>
        <dbReference type="Google" id="ProtNLM"/>
    </source>
</evidence>
<organism evidence="1 2">
    <name type="scientific">Rhodococcus pyridinivorans AK37</name>
    <dbReference type="NCBI Taxonomy" id="1114960"/>
    <lineage>
        <taxon>Bacteria</taxon>
        <taxon>Bacillati</taxon>
        <taxon>Actinomycetota</taxon>
        <taxon>Actinomycetes</taxon>
        <taxon>Mycobacteriales</taxon>
        <taxon>Nocardiaceae</taxon>
        <taxon>Rhodococcus</taxon>
    </lineage>
</organism>